<dbReference type="SUPFAM" id="SSF54001">
    <property type="entry name" value="Cysteine proteinases"/>
    <property type="match status" value="1"/>
</dbReference>
<evidence type="ECO:0000256" key="2">
    <source>
        <dbReference type="ARBA" id="ARBA00022670"/>
    </source>
</evidence>
<dbReference type="EMBL" id="CACSLK010012206">
    <property type="protein sequence ID" value="CAA0814142.1"/>
    <property type="molecule type" value="Genomic_DNA"/>
</dbReference>
<keyword evidence="4" id="KW-0788">Thiol protease</keyword>
<feature type="region of interest" description="Disordered" evidence="5">
    <location>
        <begin position="211"/>
        <end position="235"/>
    </location>
</feature>
<dbReference type="AlphaFoldDB" id="A0A9N7MTX2"/>
<gene>
    <name evidence="7" type="ORF">SHERM_14465</name>
</gene>
<dbReference type="GO" id="GO:0006508">
    <property type="term" value="P:proteolysis"/>
    <property type="evidence" value="ECO:0007669"/>
    <property type="project" value="UniProtKB-KW"/>
</dbReference>
<dbReference type="GO" id="GO:0016926">
    <property type="term" value="P:protein desumoylation"/>
    <property type="evidence" value="ECO:0007669"/>
    <property type="project" value="UniProtKB-ARBA"/>
</dbReference>
<proteinExistence type="inferred from homology"/>
<accession>A0A9N7MTX2</accession>
<dbReference type="Pfam" id="PF02902">
    <property type="entry name" value="Peptidase_C48"/>
    <property type="match status" value="1"/>
</dbReference>
<dbReference type="OrthoDB" id="442460at2759"/>
<feature type="domain" description="Ubiquitin-like protease family profile" evidence="6">
    <location>
        <begin position="294"/>
        <end position="487"/>
    </location>
</feature>
<keyword evidence="2 7" id="KW-0645">Protease</keyword>
<evidence type="ECO:0000259" key="6">
    <source>
        <dbReference type="PROSITE" id="PS50600"/>
    </source>
</evidence>
<dbReference type="GO" id="GO:0008234">
    <property type="term" value="F:cysteine-type peptidase activity"/>
    <property type="evidence" value="ECO:0007669"/>
    <property type="project" value="UniProtKB-KW"/>
</dbReference>
<evidence type="ECO:0000313" key="8">
    <source>
        <dbReference type="Proteomes" id="UP001153555"/>
    </source>
</evidence>
<reference evidence="7" key="1">
    <citation type="submission" date="2019-12" db="EMBL/GenBank/DDBJ databases">
        <authorList>
            <person name="Scholes J."/>
        </authorList>
    </citation>
    <scope>NUCLEOTIDE SEQUENCE</scope>
</reference>
<keyword evidence="3" id="KW-0378">Hydrolase</keyword>
<protein>
    <submittedName>
        <fullName evidence="7">Ubiquitin-like-specific protease 1D</fullName>
    </submittedName>
</protein>
<dbReference type="Gene3D" id="1.10.418.20">
    <property type="match status" value="1"/>
</dbReference>
<dbReference type="InterPro" id="IPR038765">
    <property type="entry name" value="Papain-like_cys_pep_sf"/>
</dbReference>
<dbReference type="PANTHER" id="PTHR46915:SF2">
    <property type="entry name" value="UBIQUITIN-LIKE PROTEASE 4"/>
    <property type="match status" value="1"/>
</dbReference>
<evidence type="ECO:0000256" key="1">
    <source>
        <dbReference type="ARBA" id="ARBA00005234"/>
    </source>
</evidence>
<name>A0A9N7MTX2_STRHE</name>
<organism evidence="7 8">
    <name type="scientific">Striga hermonthica</name>
    <name type="common">Purple witchweed</name>
    <name type="synonym">Buchnera hermonthica</name>
    <dbReference type="NCBI Taxonomy" id="68872"/>
    <lineage>
        <taxon>Eukaryota</taxon>
        <taxon>Viridiplantae</taxon>
        <taxon>Streptophyta</taxon>
        <taxon>Embryophyta</taxon>
        <taxon>Tracheophyta</taxon>
        <taxon>Spermatophyta</taxon>
        <taxon>Magnoliopsida</taxon>
        <taxon>eudicotyledons</taxon>
        <taxon>Gunneridae</taxon>
        <taxon>Pentapetalae</taxon>
        <taxon>asterids</taxon>
        <taxon>lamiids</taxon>
        <taxon>Lamiales</taxon>
        <taxon>Orobanchaceae</taxon>
        <taxon>Buchnereae</taxon>
        <taxon>Striga</taxon>
    </lineage>
</organism>
<feature type="compositionally biased region" description="Polar residues" evidence="5">
    <location>
        <begin position="211"/>
        <end position="221"/>
    </location>
</feature>
<evidence type="ECO:0000313" key="7">
    <source>
        <dbReference type="EMBL" id="CAA0814142.1"/>
    </source>
</evidence>
<dbReference type="Proteomes" id="UP001153555">
    <property type="component" value="Unassembled WGS sequence"/>
</dbReference>
<dbReference type="PROSITE" id="PS50600">
    <property type="entry name" value="ULP_PROTEASE"/>
    <property type="match status" value="1"/>
</dbReference>
<evidence type="ECO:0000256" key="4">
    <source>
        <dbReference type="ARBA" id="ARBA00022807"/>
    </source>
</evidence>
<sequence length="540" mass="62527">MEGAGERKRKGGPLKLDWERLLPVHDNEPPPMVVIKAAAAAEKSNSQAAEVMVLGDEEELHRDPSLQKFSDKELRERADRCRKLLKSKAANLNDGGEKLRVSLKKIEVELQRRYPLKAEDKRKKVTPLADNSICIGVTDDFASHGGPPSVSKSKFASIFCSKLDEKRPIKSFSEELSTLNRCSHERESGSFLVQKTGVSLRQAAFKSPSYLSVQMNHTSQPNRDKSGGRSSCSPPFRSNKDYSSYHEKRYYFCIYMLKLTFQQKTVVLVDEEELEVDTVNQVDPVGQRDDPEAVQICYSDMKCLAPQSYLSSTIMNFYIRYLQKPVSPSTRKKCDYHFFNTYFYNKLKQDVLAKANKETSFKKFRRWWKGVNIFEKAYIFLPIHENLHWSLITICIPNKDDESGPIILHLDSLGLHFSKSIMQDVKSFLIEEWKFLRQEEVLPEFPIPDNIWGKLSRRIYDKVIEQVPQQRNDYDCGLFVLFFMERFLEDAPERLEKKDLDMFGKQWFKPEEASSLRRKIRNILEEEFTSANGGDTCKLD</sequence>
<keyword evidence="8" id="KW-1185">Reference proteome</keyword>
<evidence type="ECO:0000256" key="3">
    <source>
        <dbReference type="ARBA" id="ARBA00022801"/>
    </source>
</evidence>
<dbReference type="PANTHER" id="PTHR46915">
    <property type="entry name" value="UBIQUITIN-LIKE PROTEASE 4-RELATED"/>
    <property type="match status" value="1"/>
</dbReference>
<comment type="caution">
    <text evidence="7">The sequence shown here is derived from an EMBL/GenBank/DDBJ whole genome shotgun (WGS) entry which is preliminary data.</text>
</comment>
<comment type="similarity">
    <text evidence="1">Belongs to the peptidase C48 family.</text>
</comment>
<dbReference type="InterPro" id="IPR003653">
    <property type="entry name" value="Peptidase_C48_C"/>
</dbReference>
<dbReference type="Gene3D" id="3.30.310.130">
    <property type="entry name" value="Ubiquitin-related"/>
    <property type="match status" value="1"/>
</dbReference>
<evidence type="ECO:0000256" key="5">
    <source>
        <dbReference type="SAM" id="MobiDB-lite"/>
    </source>
</evidence>